<keyword evidence="11" id="KW-1185">Reference proteome</keyword>
<evidence type="ECO:0000256" key="5">
    <source>
        <dbReference type="ARBA" id="ARBA00022756"/>
    </source>
</evidence>
<dbReference type="GO" id="GO:0009102">
    <property type="term" value="P:biotin biosynthetic process"/>
    <property type="evidence" value="ECO:0007669"/>
    <property type="project" value="UniProtKB-UniRule"/>
</dbReference>
<comment type="catalytic activity">
    <reaction evidence="8">
        <text>(7R,8S)-8-amino-7-(carboxyamino)nonanoate + ATP = (4R,5S)-dethiobiotin + ADP + phosphate + H(+)</text>
        <dbReference type="Rhea" id="RHEA:63684"/>
        <dbReference type="ChEBI" id="CHEBI:15378"/>
        <dbReference type="ChEBI" id="CHEBI:30616"/>
        <dbReference type="ChEBI" id="CHEBI:43474"/>
        <dbReference type="ChEBI" id="CHEBI:149470"/>
        <dbReference type="ChEBI" id="CHEBI:149473"/>
        <dbReference type="ChEBI" id="CHEBI:456216"/>
    </reaction>
</comment>
<dbReference type="PANTHER" id="PTHR43210:SF2">
    <property type="entry name" value="ATP-DEPENDENT DETHIOBIOTIN SYNTHETASE BIOD 2"/>
    <property type="match status" value="1"/>
</dbReference>
<dbReference type="GO" id="GO:0005829">
    <property type="term" value="C:cytosol"/>
    <property type="evidence" value="ECO:0007669"/>
    <property type="project" value="TreeGrafter"/>
</dbReference>
<dbReference type="RefSeq" id="WP_128384284.1">
    <property type="nucleotide sequence ID" value="NZ_CP035033.1"/>
</dbReference>
<keyword evidence="7 9" id="KW-0460">Magnesium</keyword>
<dbReference type="Pfam" id="PF13500">
    <property type="entry name" value="AAA_26"/>
    <property type="match status" value="1"/>
</dbReference>
<keyword evidence="3 9" id="KW-0479">Metal-binding</keyword>
<evidence type="ECO:0000256" key="3">
    <source>
        <dbReference type="ARBA" id="ARBA00022723"/>
    </source>
</evidence>
<feature type="binding site" evidence="9">
    <location>
        <begin position="196"/>
        <end position="197"/>
    </location>
    <ligand>
        <name>ATP</name>
        <dbReference type="ChEBI" id="CHEBI:30616"/>
    </ligand>
</feature>
<feature type="binding site" evidence="9">
    <location>
        <position position="77"/>
    </location>
    <ligand>
        <name>Mg(2+)</name>
        <dbReference type="ChEBI" id="CHEBI:18420"/>
    </ligand>
</feature>
<gene>
    <name evidence="9 10" type="primary">bioD</name>
    <name evidence="10" type="ORF">EPV75_01820</name>
</gene>
<dbReference type="GO" id="GO:0004141">
    <property type="term" value="F:dethiobiotin synthase activity"/>
    <property type="evidence" value="ECO:0007669"/>
    <property type="project" value="UniProtKB-UniRule"/>
</dbReference>
<dbReference type="InterPro" id="IPR027417">
    <property type="entry name" value="P-loop_NTPase"/>
</dbReference>
<feature type="binding site" evidence="9">
    <location>
        <position position="63"/>
    </location>
    <ligand>
        <name>substrate</name>
    </ligand>
</feature>
<evidence type="ECO:0000313" key="11">
    <source>
        <dbReference type="Proteomes" id="UP000285478"/>
    </source>
</evidence>
<dbReference type="EC" id="6.3.3.3" evidence="9"/>
<sequence>MFDELLPTVDTFLNATDSATPNGFFITGTDTETGKSYTTCRIAEYLLQKRPGLVISPRKPIASGCLLQPDGRLLSEDADSVHSASQTPDDLETICPYRFKLPISPARAIAQAGADIRLNELVEACQAPQDRFRLVEGAGGLYSPLTPDADNLDLIQRLGLPVVLVVGNKLGCLNHALLTIRALETAKQPIALIVLNDLSDNADPENFTDLQSLVPYPCVHTPYHGYQGQL</sequence>
<comment type="similarity">
    <text evidence="9">Belongs to the dethiobiotin synthetase family.</text>
</comment>
<evidence type="ECO:0000256" key="7">
    <source>
        <dbReference type="ARBA" id="ARBA00022842"/>
    </source>
</evidence>
<evidence type="ECO:0000256" key="9">
    <source>
        <dbReference type="HAMAP-Rule" id="MF_00336"/>
    </source>
</evidence>
<comment type="catalytic activity">
    <reaction evidence="9">
        <text>(7R,8S)-7,8-diammoniononanoate + CO2 + ATP = (4R,5S)-dethiobiotin + ADP + phosphate + 3 H(+)</text>
        <dbReference type="Rhea" id="RHEA:15805"/>
        <dbReference type="ChEBI" id="CHEBI:15378"/>
        <dbReference type="ChEBI" id="CHEBI:16526"/>
        <dbReference type="ChEBI" id="CHEBI:30616"/>
        <dbReference type="ChEBI" id="CHEBI:43474"/>
        <dbReference type="ChEBI" id="CHEBI:149469"/>
        <dbReference type="ChEBI" id="CHEBI:149473"/>
        <dbReference type="ChEBI" id="CHEBI:456216"/>
        <dbReference type="EC" id="6.3.3.3"/>
    </reaction>
</comment>
<keyword evidence="2 9" id="KW-0436">Ligase</keyword>
<evidence type="ECO:0000256" key="2">
    <source>
        <dbReference type="ARBA" id="ARBA00022598"/>
    </source>
</evidence>
<comment type="pathway">
    <text evidence="9">Cofactor biosynthesis; biotin biosynthesis; biotin from 7,8-diaminononanoate: step 1/2.</text>
</comment>
<organism evidence="10 11">
    <name type="scientific">Hydrogenovibrio thermophilus</name>
    <dbReference type="NCBI Taxonomy" id="265883"/>
    <lineage>
        <taxon>Bacteria</taxon>
        <taxon>Pseudomonadati</taxon>
        <taxon>Pseudomonadota</taxon>
        <taxon>Gammaproteobacteria</taxon>
        <taxon>Thiotrichales</taxon>
        <taxon>Piscirickettsiaceae</taxon>
        <taxon>Hydrogenovibrio</taxon>
    </lineage>
</organism>
<comment type="subunit">
    <text evidence="9">Homodimer.</text>
</comment>
<evidence type="ECO:0000256" key="8">
    <source>
        <dbReference type="ARBA" id="ARBA00047386"/>
    </source>
</evidence>
<keyword evidence="4 9" id="KW-0547">Nucleotide-binding</keyword>
<feature type="binding site" evidence="9">
    <location>
        <position position="136"/>
    </location>
    <ligand>
        <name>Mg(2+)</name>
        <dbReference type="ChEBI" id="CHEBI:18420"/>
    </ligand>
</feature>
<evidence type="ECO:0000256" key="1">
    <source>
        <dbReference type="ARBA" id="ARBA00022490"/>
    </source>
</evidence>
<comment type="cofactor">
    <cofactor evidence="9">
        <name>Mg(2+)</name>
        <dbReference type="ChEBI" id="CHEBI:18420"/>
    </cofactor>
</comment>
<name>A0A451G4T2_9GAMM</name>
<dbReference type="SUPFAM" id="SSF52540">
    <property type="entry name" value="P-loop containing nucleoside triphosphate hydrolases"/>
    <property type="match status" value="1"/>
</dbReference>
<keyword evidence="5 9" id="KW-0093">Biotin biosynthesis</keyword>
<feature type="binding site" evidence="9">
    <location>
        <position position="77"/>
    </location>
    <ligand>
        <name>ATP</name>
        <dbReference type="ChEBI" id="CHEBI:30616"/>
    </ligand>
</feature>
<protein>
    <recommendedName>
        <fullName evidence="9">ATP-dependent dethiobiotin synthetase BioD</fullName>
        <ecNumber evidence="9">6.3.3.3</ecNumber>
    </recommendedName>
    <alternativeName>
        <fullName evidence="9">DTB synthetase</fullName>
        <shortName evidence="9">DTBS</shortName>
    </alternativeName>
    <alternativeName>
        <fullName evidence="9">Dethiobiotin synthase</fullName>
    </alternativeName>
</protein>
<proteinExistence type="inferred from homology"/>
<dbReference type="InterPro" id="IPR004472">
    <property type="entry name" value="DTB_synth_BioD"/>
</dbReference>
<dbReference type="GO" id="GO:0005524">
    <property type="term" value="F:ATP binding"/>
    <property type="evidence" value="ECO:0007669"/>
    <property type="project" value="UniProtKB-UniRule"/>
</dbReference>
<dbReference type="UniPathway" id="UPA00078">
    <property type="reaction ID" value="UER00161"/>
</dbReference>
<dbReference type="PIRSF" id="PIRSF006755">
    <property type="entry name" value="DTB_synth"/>
    <property type="match status" value="1"/>
</dbReference>
<comment type="function">
    <text evidence="9">Catalyzes a mechanistically unusual reaction, the ATP-dependent insertion of CO2 between the N7 and N8 nitrogen atoms of 7,8-diaminopelargonic acid (DAPA, also called 7,8-diammoniononanoate) to form a ureido ring.</text>
</comment>
<dbReference type="HAMAP" id="MF_00336">
    <property type="entry name" value="BioD"/>
    <property type="match status" value="1"/>
</dbReference>
<feature type="binding site" evidence="9">
    <location>
        <position position="36"/>
    </location>
    <ligand>
        <name>Mg(2+)</name>
        <dbReference type="ChEBI" id="CHEBI:18420"/>
    </ligand>
</feature>
<reference evidence="10 11" key="1">
    <citation type="journal article" date="2018" name="Environ. Microbiol.">
        <title>Genomes of ubiquitous marine and hypersaline Hydrogenovibrio, Thiomicrorhabdus and Thiomicrospira spp. encode a diversity of mechanisms to sustain chemolithoautotrophy in heterogeneous environments.</title>
        <authorList>
            <person name="Scott K.M."/>
            <person name="Williams J."/>
            <person name="Porter C.M.B."/>
            <person name="Russel S."/>
            <person name="Harmer T.L."/>
            <person name="Paul J.H."/>
            <person name="Antonen K.M."/>
            <person name="Bridges M.K."/>
            <person name="Camper G.J."/>
            <person name="Campla C.K."/>
            <person name="Casella L.G."/>
            <person name="Chase E."/>
            <person name="Conrad J.W."/>
            <person name="Cruz M.C."/>
            <person name="Dunlap D.S."/>
            <person name="Duran L."/>
            <person name="Fahsbender E.M."/>
            <person name="Goldsmith D.B."/>
            <person name="Keeley R.F."/>
            <person name="Kondoff M.R."/>
            <person name="Kussy B.I."/>
            <person name="Lane M.K."/>
            <person name="Lawler S."/>
            <person name="Leigh B.A."/>
            <person name="Lewis C."/>
            <person name="Lostal L.M."/>
            <person name="Marking D."/>
            <person name="Mancera P.A."/>
            <person name="McClenthan E.C."/>
            <person name="McIntyre E.A."/>
            <person name="Mine J.A."/>
            <person name="Modi S."/>
            <person name="Moore B.D."/>
            <person name="Morgan W.A."/>
            <person name="Nelson K.M."/>
            <person name="Nguyen K.N."/>
            <person name="Ogburn N."/>
            <person name="Parrino D.G."/>
            <person name="Pedapudi A.D."/>
            <person name="Pelham R.P."/>
            <person name="Preece A.M."/>
            <person name="Rampersad E.A."/>
            <person name="Richardson J.C."/>
            <person name="Rodgers C.M."/>
            <person name="Schaffer B.L."/>
            <person name="Sheridan N.E."/>
            <person name="Solone M.R."/>
            <person name="Staley Z.R."/>
            <person name="Tabuchi M."/>
            <person name="Waide R.J."/>
            <person name="Wanjugi P.W."/>
            <person name="Young S."/>
            <person name="Clum A."/>
            <person name="Daum C."/>
            <person name="Huntemann M."/>
            <person name="Ivanova N."/>
            <person name="Kyrpides N."/>
            <person name="Mikhailova N."/>
            <person name="Palaniappan K."/>
            <person name="Pillay M."/>
            <person name="Reddy T.B.K."/>
            <person name="Shapiro N."/>
            <person name="Stamatis D."/>
            <person name="Varghese N."/>
            <person name="Woyke T."/>
            <person name="Boden R."/>
            <person name="Freyermuth S.K."/>
            <person name="Kerfeld C.A."/>
        </authorList>
    </citation>
    <scope>NUCLEOTIDE SEQUENCE [LARGE SCALE GENOMIC DNA]</scope>
    <source>
        <strain evidence="10 11">JR-2</strain>
    </source>
</reference>
<feature type="active site" evidence="9">
    <location>
        <position position="59"/>
    </location>
</feature>
<dbReference type="EMBL" id="CP035033">
    <property type="protein sequence ID" value="QAB14493.1"/>
    <property type="molecule type" value="Genomic_DNA"/>
</dbReference>
<dbReference type="CDD" id="cd03109">
    <property type="entry name" value="DTBS"/>
    <property type="match status" value="1"/>
</dbReference>
<dbReference type="PANTHER" id="PTHR43210">
    <property type="entry name" value="DETHIOBIOTIN SYNTHETASE"/>
    <property type="match status" value="1"/>
</dbReference>
<evidence type="ECO:0000256" key="6">
    <source>
        <dbReference type="ARBA" id="ARBA00022840"/>
    </source>
</evidence>
<dbReference type="Gene3D" id="3.40.50.300">
    <property type="entry name" value="P-loop containing nucleotide triphosphate hydrolases"/>
    <property type="match status" value="1"/>
</dbReference>
<dbReference type="GO" id="GO:0000287">
    <property type="term" value="F:magnesium ion binding"/>
    <property type="evidence" value="ECO:0007669"/>
    <property type="project" value="UniProtKB-UniRule"/>
</dbReference>
<dbReference type="Proteomes" id="UP000285478">
    <property type="component" value="Chromosome"/>
</dbReference>
<dbReference type="NCBIfam" id="TIGR00347">
    <property type="entry name" value="bioD"/>
    <property type="match status" value="1"/>
</dbReference>
<accession>A0A451G4T2</accession>
<feature type="binding site" evidence="9">
    <location>
        <begin position="136"/>
        <end position="139"/>
    </location>
    <ligand>
        <name>ATP</name>
        <dbReference type="ChEBI" id="CHEBI:30616"/>
    </ligand>
</feature>
<dbReference type="KEGG" id="htr:EPV75_01820"/>
<keyword evidence="6 9" id="KW-0067">ATP-binding</keyword>
<comment type="caution">
    <text evidence="9">Lacks conserved residue(s) required for the propagation of feature annotation.</text>
</comment>
<evidence type="ECO:0000256" key="4">
    <source>
        <dbReference type="ARBA" id="ARBA00022741"/>
    </source>
</evidence>
<evidence type="ECO:0000313" key="10">
    <source>
        <dbReference type="EMBL" id="QAB14493.1"/>
    </source>
</evidence>
<dbReference type="AlphaFoldDB" id="A0A451G4T2"/>
<comment type="subcellular location">
    <subcellularLocation>
        <location evidence="9">Cytoplasm</location>
    </subcellularLocation>
</comment>
<keyword evidence="1 9" id="KW-0963">Cytoplasm</keyword>